<evidence type="ECO:0000256" key="3">
    <source>
        <dbReference type="ARBA" id="ARBA00023163"/>
    </source>
</evidence>
<comment type="caution">
    <text evidence="7">The sequence shown here is derived from an EMBL/GenBank/DDBJ whole genome shotgun (WGS) entry which is preliminary data.</text>
</comment>
<evidence type="ECO:0000256" key="1">
    <source>
        <dbReference type="ARBA" id="ARBA00023015"/>
    </source>
</evidence>
<dbReference type="GO" id="GO:0006355">
    <property type="term" value="P:regulation of DNA-templated transcription"/>
    <property type="evidence" value="ECO:0007669"/>
    <property type="project" value="InterPro"/>
</dbReference>
<evidence type="ECO:0000313" key="8">
    <source>
        <dbReference type="Proteomes" id="UP001054889"/>
    </source>
</evidence>
<keyword evidence="3" id="KW-0804">Transcription</keyword>
<evidence type="ECO:0000256" key="4">
    <source>
        <dbReference type="ARBA" id="ARBA00023242"/>
    </source>
</evidence>
<sequence length="481" mass="53143">METPPPPAASSSFSSSSSSSAVTSGSAHGSNSSPVASDGGDNAASAALIRQRFSLNLPPGFRFVPTDAELIVHFLRPKLAGEVLPLPIFFDERILDYHPEQLVEKYREHGQNRWFFFTRRERKHAGGKRPNRTTPGNGHWNADGEIVGCVGTLVFYEASRKKKKEDIVAAVTAAAETTAASPDEDSGKTDWTMYEYESLTSKAEFDAKTNGEGRIDELVLCSIQKKKHCEQSKEGEVVKGNKKKRKKEDQESTPSAGNSEKKRTCVKAKDQESSHVGGNGGREKKSTQVGRKNEQKGSPAEQEDYFVKRSLMAQEEETYLVKRSLMETPQHEPVQAPPGAEVDPNMDMLHCSVTALTQPTMSYLNMMLLPDAGTQSNIHPNYVTLHNFIQPMEFPMMLQGQEHYFAYEQPNMQHMQLNTMALPEVYGPGLGPEYPSYGYGNGDHLHGTNMDHHELSSFQFPPQPSDGVEGSTSTQGTVMPL</sequence>
<dbReference type="GO" id="GO:0003677">
    <property type="term" value="F:DNA binding"/>
    <property type="evidence" value="ECO:0007669"/>
    <property type="project" value="UniProtKB-KW"/>
</dbReference>
<dbReference type="PANTHER" id="PTHR31719:SF235">
    <property type="entry name" value="NAC DOMAIN-CONTAINING PROTEIN"/>
    <property type="match status" value="1"/>
</dbReference>
<keyword evidence="8" id="KW-1185">Reference proteome</keyword>
<name>A0AAV5DC25_ELECO</name>
<feature type="region of interest" description="Disordered" evidence="5">
    <location>
        <begin position="459"/>
        <end position="481"/>
    </location>
</feature>
<feature type="region of interest" description="Disordered" evidence="5">
    <location>
        <begin position="1"/>
        <end position="41"/>
    </location>
</feature>
<dbReference type="SUPFAM" id="SSF101941">
    <property type="entry name" value="NAC domain"/>
    <property type="match status" value="1"/>
</dbReference>
<feature type="domain" description="NAC" evidence="6">
    <location>
        <begin position="57"/>
        <end position="226"/>
    </location>
</feature>
<evidence type="ECO:0000256" key="2">
    <source>
        <dbReference type="ARBA" id="ARBA00023125"/>
    </source>
</evidence>
<keyword evidence="2" id="KW-0238">DNA-binding</keyword>
<protein>
    <recommendedName>
        <fullName evidence="6">NAC domain-containing protein</fullName>
    </recommendedName>
</protein>
<reference evidence="7" key="1">
    <citation type="journal article" date="2018" name="DNA Res.">
        <title>Multiple hybrid de novo genome assembly of finger millet, an orphan allotetraploid crop.</title>
        <authorList>
            <person name="Hatakeyama M."/>
            <person name="Aluri S."/>
            <person name="Balachadran M.T."/>
            <person name="Sivarajan S.R."/>
            <person name="Patrignani A."/>
            <person name="Gruter S."/>
            <person name="Poveda L."/>
            <person name="Shimizu-Inatsugi R."/>
            <person name="Baeten J."/>
            <person name="Francoijs K.J."/>
            <person name="Nataraja K.N."/>
            <person name="Reddy Y.A.N."/>
            <person name="Phadnis S."/>
            <person name="Ravikumar R.L."/>
            <person name="Schlapbach R."/>
            <person name="Sreeman S.M."/>
            <person name="Shimizu K.K."/>
        </authorList>
    </citation>
    <scope>NUCLEOTIDE SEQUENCE</scope>
</reference>
<dbReference type="PROSITE" id="PS51005">
    <property type="entry name" value="NAC"/>
    <property type="match status" value="1"/>
</dbReference>
<evidence type="ECO:0000313" key="7">
    <source>
        <dbReference type="EMBL" id="GJN07770.1"/>
    </source>
</evidence>
<dbReference type="PANTHER" id="PTHR31719">
    <property type="entry name" value="NAC TRANSCRIPTION FACTOR 56"/>
    <property type="match status" value="1"/>
</dbReference>
<evidence type="ECO:0000256" key="5">
    <source>
        <dbReference type="SAM" id="MobiDB-lite"/>
    </source>
</evidence>
<evidence type="ECO:0000259" key="6">
    <source>
        <dbReference type="PROSITE" id="PS51005"/>
    </source>
</evidence>
<accession>A0AAV5DC25</accession>
<dbReference type="Pfam" id="PF02365">
    <property type="entry name" value="NAM"/>
    <property type="match status" value="1"/>
</dbReference>
<dbReference type="InterPro" id="IPR036093">
    <property type="entry name" value="NAC_dom_sf"/>
</dbReference>
<keyword evidence="1" id="KW-0805">Transcription regulation</keyword>
<feature type="region of interest" description="Disordered" evidence="5">
    <location>
        <begin position="231"/>
        <end position="309"/>
    </location>
</feature>
<dbReference type="InterPro" id="IPR003441">
    <property type="entry name" value="NAC-dom"/>
</dbReference>
<keyword evidence="4" id="KW-0539">Nucleus</keyword>
<feature type="compositionally biased region" description="Low complexity" evidence="5">
    <location>
        <begin position="9"/>
        <end position="27"/>
    </location>
</feature>
<feature type="compositionally biased region" description="Polar residues" evidence="5">
    <location>
        <begin position="470"/>
        <end position="481"/>
    </location>
</feature>
<organism evidence="7 8">
    <name type="scientific">Eleusine coracana subsp. coracana</name>
    <dbReference type="NCBI Taxonomy" id="191504"/>
    <lineage>
        <taxon>Eukaryota</taxon>
        <taxon>Viridiplantae</taxon>
        <taxon>Streptophyta</taxon>
        <taxon>Embryophyta</taxon>
        <taxon>Tracheophyta</taxon>
        <taxon>Spermatophyta</taxon>
        <taxon>Magnoliopsida</taxon>
        <taxon>Liliopsida</taxon>
        <taxon>Poales</taxon>
        <taxon>Poaceae</taxon>
        <taxon>PACMAD clade</taxon>
        <taxon>Chloridoideae</taxon>
        <taxon>Cynodonteae</taxon>
        <taxon>Eleusininae</taxon>
        <taxon>Eleusine</taxon>
    </lineage>
</organism>
<dbReference type="AlphaFoldDB" id="A0AAV5DC25"/>
<dbReference type="Gene3D" id="2.170.150.80">
    <property type="entry name" value="NAC domain"/>
    <property type="match status" value="1"/>
</dbReference>
<feature type="compositionally biased region" description="Basic and acidic residues" evidence="5">
    <location>
        <begin position="259"/>
        <end position="273"/>
    </location>
</feature>
<proteinExistence type="predicted"/>
<reference evidence="7" key="2">
    <citation type="submission" date="2021-12" db="EMBL/GenBank/DDBJ databases">
        <title>Resequencing data analysis of finger millet.</title>
        <authorList>
            <person name="Hatakeyama M."/>
            <person name="Aluri S."/>
            <person name="Balachadran M.T."/>
            <person name="Sivarajan S.R."/>
            <person name="Poveda L."/>
            <person name="Shimizu-Inatsugi R."/>
            <person name="Schlapbach R."/>
            <person name="Sreeman S.M."/>
            <person name="Shimizu K.K."/>
        </authorList>
    </citation>
    <scope>NUCLEOTIDE SEQUENCE</scope>
</reference>
<gene>
    <name evidence="7" type="primary">ga25630</name>
    <name evidence="7" type="ORF">PR202_ga25630</name>
</gene>
<feature type="compositionally biased region" description="Basic and acidic residues" evidence="5">
    <location>
        <begin position="281"/>
        <end position="295"/>
    </location>
</feature>
<dbReference type="Proteomes" id="UP001054889">
    <property type="component" value="Unassembled WGS sequence"/>
</dbReference>
<dbReference type="EMBL" id="BQKI01000015">
    <property type="protein sequence ID" value="GJN07770.1"/>
    <property type="molecule type" value="Genomic_DNA"/>
</dbReference>